<feature type="compositionally biased region" description="Low complexity" evidence="1">
    <location>
        <begin position="371"/>
        <end position="389"/>
    </location>
</feature>
<feature type="region of interest" description="Disordered" evidence="1">
    <location>
        <begin position="123"/>
        <end position="221"/>
    </location>
</feature>
<reference evidence="2" key="1">
    <citation type="journal article" date="2011" name="Plant Physiol.">
        <title>Comprehensive sequence analysis of 24,783 barley full-length cDNAs derived from 12 clone libraries.</title>
        <authorList>
            <person name="Matsumoto T."/>
            <person name="Tanaka T."/>
            <person name="Sakai H."/>
            <person name="Amano N."/>
            <person name="Kanamori H."/>
            <person name="Kurita K."/>
            <person name="Kikuta A."/>
            <person name="Kamiya K."/>
            <person name="Yamamoto M."/>
            <person name="Ikawa H."/>
            <person name="Fujii N."/>
            <person name="Hori K."/>
            <person name="Itoh T."/>
            <person name="Sato K."/>
        </authorList>
    </citation>
    <scope>NUCLEOTIDE SEQUENCE</scope>
    <source>
        <tissue evidence="2">Shoot</tissue>
    </source>
</reference>
<reference evidence="3" key="3">
    <citation type="submission" date="2020-10" db="EMBL/GenBank/DDBJ databases">
        <authorList>
            <person name="Scholz U."/>
            <person name="Mascher M."/>
            <person name="Fiebig A."/>
        </authorList>
    </citation>
    <scope>NUCLEOTIDE SEQUENCE [LARGE SCALE GENOMIC DNA]</scope>
    <source>
        <strain evidence="3">cv. Morex</strain>
    </source>
</reference>
<dbReference type="GeneID" id="123408963"/>
<sequence>MMAADLHRNFFLAPSPHHLAELRIDHQHSAVTFSAPGGAAGPGGRKRRCLLPPVSPRKKLLVELHPFDSSPSPSQPPSPRLSQNTAPPLLSRTGSPAGDFSFPSVRPCIGGSGGGGGGGNIFAFLESTPGTPSPTGSGVSALSFLAPPGPGQPTTPTGSGCTLSGGLTFMDSPQKPTAGPTANGGFMFTASPEQPLTPASSSAGGGLASLSTEPSLSPRGYHGGRAVASFPSPKHARTGSTDSGGLAFLPSPGPSPPSIGHASSPTSPLFVFSASKTSAPLVRGRKKRPRRQHGIVSTLCGSLRQWDVPQQAIGPPQKVVKTYALVTAGETSRSSIRSGSSTRPCCTFFTSPVKATPANCETSRNEEARKASTSTSEASSSTSPCGSRSTFVPSPAKHLSAGKASKQHLEVEASSVAGESPTPTPAAPAACTGAEVVVRVTCACGVHKEFCFDHCH</sequence>
<dbReference type="OrthoDB" id="693905at2759"/>
<reference evidence="3" key="4">
    <citation type="submission" date="2022-01" db="UniProtKB">
        <authorList>
            <consortium name="EnsemblPlants"/>
        </authorList>
    </citation>
    <scope>IDENTIFICATION</scope>
    <source>
        <strain evidence="3">subsp. vulgare</strain>
    </source>
</reference>
<reference evidence="4" key="2">
    <citation type="journal article" date="2012" name="Nature">
        <title>A physical, genetic and functional sequence assembly of the barley genome.</title>
        <authorList>
            <consortium name="The International Barley Genome Sequencing Consortium"/>
            <person name="Mayer K.F."/>
            <person name="Waugh R."/>
            <person name="Brown J.W."/>
            <person name="Schulman A."/>
            <person name="Langridge P."/>
            <person name="Platzer M."/>
            <person name="Fincher G.B."/>
            <person name="Muehlbauer G.J."/>
            <person name="Sato K."/>
            <person name="Close T.J."/>
            <person name="Wise R.P."/>
            <person name="Stein N."/>
        </authorList>
    </citation>
    <scope>NUCLEOTIDE SEQUENCE [LARGE SCALE GENOMIC DNA]</scope>
    <source>
        <strain evidence="4">cv. Morex</strain>
    </source>
</reference>
<dbReference type="Gramene" id="HORVU.MOREX.r3.7HG0682410.1">
    <property type="protein sequence ID" value="HORVU.MOREX.r3.7HG0682410.1"/>
    <property type="gene ID" value="HORVU.MOREX.r3.7HG0682410"/>
</dbReference>
<evidence type="ECO:0000256" key="1">
    <source>
        <dbReference type="SAM" id="MobiDB-lite"/>
    </source>
</evidence>
<evidence type="ECO:0000313" key="2">
    <source>
        <dbReference type="EMBL" id="BAJ85939.1"/>
    </source>
</evidence>
<gene>
    <name evidence="3" type="primary">LOC123408963</name>
</gene>
<protein>
    <submittedName>
        <fullName evidence="2">Predicted protein</fullName>
    </submittedName>
</protein>
<dbReference type="EnsemblPlants" id="HORVU.MOREX.r3.7HG0682410.1">
    <property type="protein sequence ID" value="HORVU.MOREX.r3.7HG0682410.1"/>
    <property type="gene ID" value="HORVU.MOREX.r3.7HG0682410"/>
</dbReference>
<feature type="compositionally biased region" description="Low complexity" evidence="1">
    <location>
        <begin position="154"/>
        <end position="168"/>
    </location>
</feature>
<dbReference type="KEGG" id="hvg:123408963"/>
<dbReference type="RefSeq" id="XP_044957916.1">
    <property type="nucleotide sequence ID" value="XM_045101981.1"/>
</dbReference>
<dbReference type="Proteomes" id="UP000011116">
    <property type="component" value="Chromosome 7H"/>
</dbReference>
<organism evidence="2">
    <name type="scientific">Hordeum vulgare subsp. vulgare</name>
    <name type="common">Domesticated barley</name>
    <dbReference type="NCBI Taxonomy" id="112509"/>
    <lineage>
        <taxon>Eukaryota</taxon>
        <taxon>Viridiplantae</taxon>
        <taxon>Streptophyta</taxon>
        <taxon>Embryophyta</taxon>
        <taxon>Tracheophyta</taxon>
        <taxon>Spermatophyta</taxon>
        <taxon>Magnoliopsida</taxon>
        <taxon>Liliopsida</taxon>
        <taxon>Poales</taxon>
        <taxon>Poaceae</taxon>
        <taxon>BOP clade</taxon>
        <taxon>Pooideae</taxon>
        <taxon>Triticodae</taxon>
        <taxon>Triticeae</taxon>
        <taxon>Hordeinae</taxon>
        <taxon>Hordeum</taxon>
    </lineage>
</organism>
<accession>F2CSW8</accession>
<dbReference type="EMBL" id="AK354720">
    <property type="protein sequence ID" value="BAJ85939.1"/>
    <property type="molecule type" value="mRNA"/>
</dbReference>
<feature type="region of interest" description="Disordered" evidence="1">
    <location>
        <begin position="357"/>
        <end position="429"/>
    </location>
</feature>
<name>F2CSW8_HORVV</name>
<feature type="region of interest" description="Disordered" evidence="1">
    <location>
        <begin position="65"/>
        <end position="104"/>
    </location>
</feature>
<keyword evidence="4" id="KW-1185">Reference proteome</keyword>
<dbReference type="Gramene" id="HORVU.MOREX.r2.7HG0566520.1">
    <property type="protein sequence ID" value="HORVU.MOREX.r2.7HG0566520.1"/>
    <property type="gene ID" value="HORVU.MOREX.r2.7HG0566520"/>
</dbReference>
<proteinExistence type="evidence at transcript level"/>
<feature type="compositionally biased region" description="Low complexity" evidence="1">
    <location>
        <begin position="127"/>
        <end position="138"/>
    </location>
</feature>
<evidence type="ECO:0000313" key="4">
    <source>
        <dbReference type="Proteomes" id="UP000011116"/>
    </source>
</evidence>
<evidence type="ECO:0000313" key="3">
    <source>
        <dbReference type="EnsemblPlants" id="HORVU.MOREX.r3.7HG0682410.1"/>
    </source>
</evidence>
<dbReference type="AlphaFoldDB" id="F2CSW8"/>